<dbReference type="OrthoDB" id="6247875at2759"/>
<feature type="compositionally biased region" description="Basic and acidic residues" evidence="5">
    <location>
        <begin position="522"/>
        <end position="543"/>
    </location>
</feature>
<dbReference type="Gene3D" id="1.10.30.10">
    <property type="entry name" value="High mobility group box domain"/>
    <property type="match status" value="1"/>
</dbReference>
<evidence type="ECO:0000256" key="3">
    <source>
        <dbReference type="ARBA" id="ARBA00023163"/>
    </source>
</evidence>
<dbReference type="PROSITE" id="PS50118">
    <property type="entry name" value="HMG_BOX_2"/>
    <property type="match status" value="1"/>
</dbReference>
<dbReference type="CDD" id="cd01389">
    <property type="entry name" value="HMG-box_ROX1-like"/>
    <property type="match status" value="1"/>
</dbReference>
<feature type="compositionally biased region" description="Polar residues" evidence="5">
    <location>
        <begin position="35"/>
        <end position="48"/>
    </location>
</feature>
<dbReference type="AlphaFoldDB" id="A0A7U2EWU7"/>
<keyword evidence="2 4" id="KW-0238">DNA-binding</keyword>
<dbReference type="InterPro" id="IPR009071">
    <property type="entry name" value="HMG_box_dom"/>
</dbReference>
<feature type="domain" description="HMG box" evidence="6">
    <location>
        <begin position="144"/>
        <end position="212"/>
    </location>
</feature>
<dbReference type="PANTHER" id="PTHR10270">
    <property type="entry name" value="SOX TRANSCRIPTION FACTOR"/>
    <property type="match status" value="1"/>
</dbReference>
<keyword evidence="8" id="KW-1185">Reference proteome</keyword>
<feature type="region of interest" description="Disordered" evidence="5">
    <location>
        <begin position="509"/>
        <end position="558"/>
    </location>
</feature>
<proteinExistence type="predicted"/>
<keyword evidence="3" id="KW-0804">Transcription</keyword>
<evidence type="ECO:0000313" key="7">
    <source>
        <dbReference type="EMBL" id="QRC94540.1"/>
    </source>
</evidence>
<feature type="DNA-binding region" description="HMG box" evidence="4">
    <location>
        <begin position="144"/>
        <end position="212"/>
    </location>
</feature>
<feature type="compositionally biased region" description="Polar residues" evidence="5">
    <location>
        <begin position="509"/>
        <end position="520"/>
    </location>
</feature>
<protein>
    <recommendedName>
        <fullName evidence="6">HMG box domain-containing protein</fullName>
    </recommendedName>
</protein>
<accession>A0A7U2EWU7</accession>
<dbReference type="SMART" id="SM00398">
    <property type="entry name" value="HMG"/>
    <property type="match status" value="1"/>
</dbReference>
<evidence type="ECO:0000256" key="4">
    <source>
        <dbReference type="PROSITE-ProRule" id="PRU00267"/>
    </source>
</evidence>
<dbReference type="EMBL" id="CP069026">
    <property type="protein sequence ID" value="QRC94540.1"/>
    <property type="molecule type" value="Genomic_DNA"/>
</dbReference>
<dbReference type="SUPFAM" id="SSF47095">
    <property type="entry name" value="HMG-box"/>
    <property type="match status" value="1"/>
</dbReference>
<keyword evidence="1" id="KW-0805">Transcription regulation</keyword>
<sequence length="674" mass="75196">MLASRVLPPIVRPPPPPPPSPVATFFHVPRRYVRSNMQVGDTPQNSSIDDVKRSRNLRKSNRIHDAKPTPTSSPVRAKEEPPSPTLTSPRSARKRLAPLEDTMNGEDQVGINSPTDIRSPPSATSTGSGELPQHVCLCQPEPKIPRPRNAFILYRQHHQQAIIASNPGLNNPDISKIIGEQWKAENEESKKVWQDLAQEEKVRHHEQYPDYRYQPRRVGKASSSPLNPSVQHTTVDKYRCPRCGGRSIKTPTSPYPDSVRTPTLPPPNYSEGSTPTTRYLPVMSSLSLESPVRRRGHGPSGLSNIQVPSIREEINSYSPLTPGAKKRRFDYGPPPSNARRPDGPYYPQYDRRESLPPMQVRYSPPNSATMPPPRTPRDARRPSIMVEASSHNDQSPRNIEEVLMNFPYQNKIKLLGRISLPYKEPSPLSPAPRTRGAILAIEGDDVAAVKELSQWLNDRLAKDTESQYRPRLVEPPQTPIEQDSSFEEYLDLIKAWHGKSKEMIQYITTPVDSPPSSQDTVMADKDSDKDTEKELSDIDRKDSATSSDSPALAAASTSPSLDAASVAKPIVILPTFQLAASVTYASRIPIQDAYSCTDHWQWMATLWRGTVGPDLTIYVKMYEKDAGVSKPEMDDANRCLTIGKEKDGRFSDADLRRVGFEVSEFINGMASKSM</sequence>
<name>A0A7U2EWU7_PHANO</name>
<feature type="compositionally biased region" description="Low complexity" evidence="5">
    <location>
        <begin position="544"/>
        <end position="558"/>
    </location>
</feature>
<feature type="compositionally biased region" description="Polar residues" evidence="5">
    <location>
        <begin position="110"/>
        <end position="128"/>
    </location>
</feature>
<dbReference type="VEuPathDB" id="FungiDB:JI435_077730"/>
<evidence type="ECO:0000259" key="6">
    <source>
        <dbReference type="PROSITE" id="PS50118"/>
    </source>
</evidence>
<feature type="region of interest" description="Disordered" evidence="5">
    <location>
        <begin position="35"/>
        <end position="133"/>
    </location>
</feature>
<gene>
    <name evidence="7" type="ORF">JI435_077730</name>
</gene>
<feature type="region of interest" description="Disordered" evidence="5">
    <location>
        <begin position="1"/>
        <end position="23"/>
    </location>
</feature>
<dbReference type="FunFam" id="1.10.30.10:FF:000041">
    <property type="entry name" value="HMG box family protein"/>
    <property type="match status" value="1"/>
</dbReference>
<dbReference type="GO" id="GO:0005634">
    <property type="term" value="C:nucleus"/>
    <property type="evidence" value="ECO:0007669"/>
    <property type="project" value="UniProtKB-UniRule"/>
</dbReference>
<dbReference type="GO" id="GO:0003700">
    <property type="term" value="F:DNA-binding transcription factor activity"/>
    <property type="evidence" value="ECO:0007669"/>
    <property type="project" value="UniProtKB-ARBA"/>
</dbReference>
<dbReference type="GO" id="GO:0006357">
    <property type="term" value="P:regulation of transcription by RNA polymerase II"/>
    <property type="evidence" value="ECO:0007669"/>
    <property type="project" value="UniProtKB-ARBA"/>
</dbReference>
<evidence type="ECO:0000313" key="8">
    <source>
        <dbReference type="Proteomes" id="UP000663193"/>
    </source>
</evidence>
<dbReference type="GO" id="GO:0003690">
    <property type="term" value="F:double-stranded DNA binding"/>
    <property type="evidence" value="ECO:0007669"/>
    <property type="project" value="UniProtKB-ARBA"/>
</dbReference>
<dbReference type="PANTHER" id="PTHR10270:SF161">
    <property type="entry name" value="SEX-DETERMINING REGION Y PROTEIN"/>
    <property type="match status" value="1"/>
</dbReference>
<evidence type="ECO:0000256" key="1">
    <source>
        <dbReference type="ARBA" id="ARBA00023015"/>
    </source>
</evidence>
<feature type="compositionally biased region" description="Pro residues" evidence="5">
    <location>
        <begin position="10"/>
        <end position="21"/>
    </location>
</feature>
<dbReference type="Pfam" id="PF00505">
    <property type="entry name" value="HMG_box"/>
    <property type="match status" value="1"/>
</dbReference>
<dbReference type="InterPro" id="IPR050140">
    <property type="entry name" value="SRY-related_HMG-box_TF-like"/>
</dbReference>
<feature type="region of interest" description="Disordered" evidence="5">
    <location>
        <begin position="316"/>
        <end position="380"/>
    </location>
</feature>
<reference evidence="8" key="1">
    <citation type="journal article" date="2021" name="BMC Genomics">
        <title>Chromosome-level genome assembly and manually-curated proteome of model necrotroph Parastagonospora nodorum Sn15 reveals a genome-wide trove of candidate effector homologs, and redundancy of virulence-related functions within an accessory chromosome.</title>
        <authorList>
            <person name="Bertazzoni S."/>
            <person name="Jones D.A.B."/>
            <person name="Phan H.T."/>
            <person name="Tan K.-C."/>
            <person name="Hane J.K."/>
        </authorList>
    </citation>
    <scope>NUCLEOTIDE SEQUENCE [LARGE SCALE GENOMIC DNA]</scope>
    <source>
        <strain evidence="8">SN15 / ATCC MYA-4574 / FGSC 10173)</strain>
    </source>
</reference>
<dbReference type="Proteomes" id="UP000663193">
    <property type="component" value="Chromosome 4"/>
</dbReference>
<evidence type="ECO:0000256" key="5">
    <source>
        <dbReference type="SAM" id="MobiDB-lite"/>
    </source>
</evidence>
<dbReference type="InterPro" id="IPR036910">
    <property type="entry name" value="HMG_box_dom_sf"/>
</dbReference>
<evidence type="ECO:0000256" key="2">
    <source>
        <dbReference type="ARBA" id="ARBA00023125"/>
    </source>
</evidence>
<organism evidence="7 8">
    <name type="scientific">Phaeosphaeria nodorum (strain SN15 / ATCC MYA-4574 / FGSC 10173)</name>
    <name type="common">Glume blotch fungus</name>
    <name type="synonym">Parastagonospora nodorum</name>
    <dbReference type="NCBI Taxonomy" id="321614"/>
    <lineage>
        <taxon>Eukaryota</taxon>
        <taxon>Fungi</taxon>
        <taxon>Dikarya</taxon>
        <taxon>Ascomycota</taxon>
        <taxon>Pezizomycotina</taxon>
        <taxon>Dothideomycetes</taxon>
        <taxon>Pleosporomycetidae</taxon>
        <taxon>Pleosporales</taxon>
        <taxon>Pleosporineae</taxon>
        <taxon>Phaeosphaeriaceae</taxon>
        <taxon>Parastagonospora</taxon>
    </lineage>
</organism>
<keyword evidence="4" id="KW-0539">Nucleus</keyword>
<feature type="region of interest" description="Disordered" evidence="5">
    <location>
        <begin position="237"/>
        <end position="278"/>
    </location>
</feature>